<dbReference type="Proteomes" id="UP001497382">
    <property type="component" value="Unassembled WGS sequence"/>
</dbReference>
<dbReference type="EMBL" id="CAXIEN010000380">
    <property type="protein sequence ID" value="CAL1295823.1"/>
    <property type="molecule type" value="Genomic_DNA"/>
</dbReference>
<evidence type="ECO:0000313" key="2">
    <source>
        <dbReference type="Proteomes" id="UP001497382"/>
    </source>
</evidence>
<proteinExistence type="predicted"/>
<dbReference type="AlphaFoldDB" id="A0AAV2BHX0"/>
<organism evidence="1 2">
    <name type="scientific">Larinioides sclopetarius</name>
    <dbReference type="NCBI Taxonomy" id="280406"/>
    <lineage>
        <taxon>Eukaryota</taxon>
        <taxon>Metazoa</taxon>
        <taxon>Ecdysozoa</taxon>
        <taxon>Arthropoda</taxon>
        <taxon>Chelicerata</taxon>
        <taxon>Arachnida</taxon>
        <taxon>Araneae</taxon>
        <taxon>Araneomorphae</taxon>
        <taxon>Entelegynae</taxon>
        <taxon>Araneoidea</taxon>
        <taxon>Araneidae</taxon>
        <taxon>Larinioides</taxon>
    </lineage>
</organism>
<keyword evidence="2" id="KW-1185">Reference proteome</keyword>
<reference evidence="1 2" key="1">
    <citation type="submission" date="2024-04" db="EMBL/GenBank/DDBJ databases">
        <authorList>
            <person name="Rising A."/>
            <person name="Reimegard J."/>
            <person name="Sonavane S."/>
            <person name="Akerstrom W."/>
            <person name="Nylinder S."/>
            <person name="Hedman E."/>
            <person name="Kallberg Y."/>
        </authorList>
    </citation>
    <scope>NUCLEOTIDE SEQUENCE [LARGE SCALE GENOMIC DNA]</scope>
</reference>
<name>A0AAV2BHX0_9ARAC</name>
<gene>
    <name evidence="1" type="ORF">LARSCL_LOCUS19492</name>
</gene>
<feature type="non-terminal residue" evidence="1">
    <location>
        <position position="1"/>
    </location>
</feature>
<sequence length="60" mass="6732">SILFGNPKIAPGDLFLAIYCQSCFSYPDYNGFSVQPSLYTIVQQWRGTPFFPHAVDRASV</sequence>
<evidence type="ECO:0000313" key="1">
    <source>
        <dbReference type="EMBL" id="CAL1295823.1"/>
    </source>
</evidence>
<accession>A0AAV2BHX0</accession>
<comment type="caution">
    <text evidence="1">The sequence shown here is derived from an EMBL/GenBank/DDBJ whole genome shotgun (WGS) entry which is preliminary data.</text>
</comment>
<protein>
    <submittedName>
        <fullName evidence="1">Uncharacterized protein</fullName>
    </submittedName>
</protein>